<evidence type="ECO:0000256" key="1">
    <source>
        <dbReference type="ARBA" id="ARBA00005290"/>
    </source>
</evidence>
<keyword evidence="2 5" id="KW-0547">Nucleotide-binding</keyword>
<evidence type="ECO:0000256" key="2">
    <source>
        <dbReference type="ARBA" id="ARBA00022741"/>
    </source>
</evidence>
<dbReference type="GO" id="GO:0003924">
    <property type="term" value="F:GTPase activity"/>
    <property type="evidence" value="ECO:0007669"/>
    <property type="project" value="TreeGrafter"/>
</dbReference>
<evidence type="ECO:0000256" key="5">
    <source>
        <dbReference type="RuleBase" id="RU365059"/>
    </source>
</evidence>
<keyword evidence="4 5" id="KW-0342">GTP-binding</keyword>
<dbReference type="InterPro" id="IPR027417">
    <property type="entry name" value="P-loop_NTPase"/>
</dbReference>
<dbReference type="Pfam" id="PF03029">
    <property type="entry name" value="ATP_bind_1"/>
    <property type="match status" value="1"/>
</dbReference>
<reference evidence="6 7" key="1">
    <citation type="submission" date="2018-12" db="EMBL/GenBank/DDBJ databases">
        <authorList>
            <person name="Tiukova I."/>
            <person name="Dainat J."/>
        </authorList>
    </citation>
    <scope>NUCLEOTIDE SEQUENCE [LARGE SCALE GENOMIC DNA]</scope>
</reference>
<organism evidence="6 7">
    <name type="scientific">Brettanomyces naardenensis</name>
    <name type="common">Yeast</name>
    <dbReference type="NCBI Taxonomy" id="13370"/>
    <lineage>
        <taxon>Eukaryota</taxon>
        <taxon>Fungi</taxon>
        <taxon>Dikarya</taxon>
        <taxon>Ascomycota</taxon>
        <taxon>Saccharomycotina</taxon>
        <taxon>Pichiomycetes</taxon>
        <taxon>Pichiales</taxon>
        <taxon>Pichiaceae</taxon>
        <taxon>Brettanomyces</taxon>
    </lineage>
</organism>
<dbReference type="InterPro" id="IPR004130">
    <property type="entry name" value="Gpn"/>
</dbReference>
<dbReference type="FunCoup" id="A0A448YLL4">
    <property type="interactions" value="1075"/>
</dbReference>
<comment type="subunit">
    <text evidence="5">Binds to RNA polymerase II (RNAPII).</text>
</comment>
<accession>A0A448YLL4</accession>
<comment type="similarity">
    <text evidence="1 5">Belongs to the GPN-loop GTPase family.</text>
</comment>
<keyword evidence="7" id="KW-1185">Reference proteome</keyword>
<dbReference type="EMBL" id="CAACVR010000012">
    <property type="protein sequence ID" value="VEU21800.1"/>
    <property type="molecule type" value="Genomic_DNA"/>
</dbReference>
<proteinExistence type="inferred from homology"/>
<dbReference type="OrthoDB" id="5839at2759"/>
<dbReference type="STRING" id="13370.A0A448YLL4"/>
<name>A0A448YLL4_BRENA</name>
<keyword evidence="3 5" id="KW-0378">Hydrolase</keyword>
<dbReference type="CDD" id="cd17871">
    <property type="entry name" value="GPN2"/>
    <property type="match status" value="1"/>
</dbReference>
<sequence length="344" mass="39014">MPPYGQVLIGPPGSGKSTFCLGMSQFLNAIGRHSSIINLDPANDRLPYDAALDIRDIITLEEIMDDKNLQLGPNGGLMYCMEVFEKSIDFFIDKIRDLTKLSRDGDSAYILFDCPGQTELYTSTEIFTRILQRLVKELDFRLVVISLVDSINITIPSQWISSLLLTLRSMLQLDLPQINVVSKIDLLKQYVDSDKLDKIERKKRNDIDEGEGGLPFKLEYYTEVQDLERLIPYMRSENNQLHHAYFNEKYEKLTQAIASLIGDFGLLQFSVLAIEDKESMVSLLKEIDRANGYCYGSNEIGGDSVWTDVVRESPMGWGDVDIQERWLDRDRDEVSGDGAANDGK</sequence>
<evidence type="ECO:0000313" key="7">
    <source>
        <dbReference type="Proteomes" id="UP000290900"/>
    </source>
</evidence>
<protein>
    <recommendedName>
        <fullName evidence="5">GPN-loop GTPase 2</fullName>
    </recommendedName>
</protein>
<dbReference type="PANTHER" id="PTHR21231:SF3">
    <property type="entry name" value="GPN-LOOP GTPASE 2"/>
    <property type="match status" value="1"/>
</dbReference>
<comment type="function">
    <text evidence="5">Small GTPase required for proper localization of RNA polymerase II and III (RNAPII and RNAPIII). May act at an RNAP assembly step prior to nuclear import.</text>
</comment>
<dbReference type="Proteomes" id="UP000290900">
    <property type="component" value="Unassembled WGS sequence"/>
</dbReference>
<dbReference type="SUPFAM" id="SSF52540">
    <property type="entry name" value="P-loop containing nucleoside triphosphate hydrolases"/>
    <property type="match status" value="1"/>
</dbReference>
<dbReference type="Gene3D" id="3.40.50.300">
    <property type="entry name" value="P-loop containing nucleotide triphosphate hydrolases"/>
    <property type="match status" value="1"/>
</dbReference>
<dbReference type="InParanoid" id="A0A448YLL4"/>
<gene>
    <name evidence="6" type="ORF">BRENAR_LOCUS2532</name>
</gene>
<dbReference type="AlphaFoldDB" id="A0A448YLL4"/>
<dbReference type="GO" id="GO:0005525">
    <property type="term" value="F:GTP binding"/>
    <property type="evidence" value="ECO:0007669"/>
    <property type="project" value="UniProtKB-KW"/>
</dbReference>
<dbReference type="GO" id="GO:0005737">
    <property type="term" value="C:cytoplasm"/>
    <property type="evidence" value="ECO:0007669"/>
    <property type="project" value="TreeGrafter"/>
</dbReference>
<dbReference type="InterPro" id="IPR030231">
    <property type="entry name" value="Gpn2"/>
</dbReference>
<evidence type="ECO:0000256" key="3">
    <source>
        <dbReference type="ARBA" id="ARBA00022801"/>
    </source>
</evidence>
<evidence type="ECO:0000313" key="6">
    <source>
        <dbReference type="EMBL" id="VEU21800.1"/>
    </source>
</evidence>
<dbReference type="PANTHER" id="PTHR21231">
    <property type="entry name" value="XPA-BINDING PROTEIN 1-RELATED"/>
    <property type="match status" value="1"/>
</dbReference>
<evidence type="ECO:0000256" key="4">
    <source>
        <dbReference type="ARBA" id="ARBA00023134"/>
    </source>
</evidence>